<dbReference type="FunFam" id="3.30.565.10:FF:000010">
    <property type="entry name" value="Sensor histidine kinase RcsC"/>
    <property type="match status" value="1"/>
</dbReference>
<dbReference type="PANTHER" id="PTHR45339">
    <property type="entry name" value="HYBRID SIGNAL TRANSDUCTION HISTIDINE KINASE J"/>
    <property type="match status" value="1"/>
</dbReference>
<evidence type="ECO:0000256" key="2">
    <source>
        <dbReference type="ARBA" id="ARBA00004370"/>
    </source>
</evidence>
<keyword evidence="16" id="KW-1133">Transmembrane helix</keyword>
<dbReference type="SUPFAM" id="SSF47384">
    <property type="entry name" value="Homodimeric domain of signal transducing histidine kinase"/>
    <property type="match status" value="1"/>
</dbReference>
<keyword evidence="16" id="KW-0472">Membrane</keyword>
<dbReference type="AlphaFoldDB" id="A0A7C9P8I2"/>
<keyword evidence="5" id="KW-0808">Transferase</keyword>
<dbReference type="CDD" id="cd16922">
    <property type="entry name" value="HATPase_EvgS-ArcB-TorS-like"/>
    <property type="match status" value="1"/>
</dbReference>
<dbReference type="Pfam" id="PF02518">
    <property type="entry name" value="HATPase_c"/>
    <property type="match status" value="1"/>
</dbReference>
<dbReference type="Gene3D" id="6.10.340.10">
    <property type="match status" value="1"/>
</dbReference>
<dbReference type="PROSITE" id="PS50885">
    <property type="entry name" value="HAMP"/>
    <property type="match status" value="1"/>
</dbReference>
<dbReference type="InterPro" id="IPR003660">
    <property type="entry name" value="HAMP_dom"/>
</dbReference>
<dbReference type="Pfam" id="PF00672">
    <property type="entry name" value="HAMP"/>
    <property type="match status" value="1"/>
</dbReference>
<evidence type="ECO:0000256" key="14">
    <source>
        <dbReference type="PROSITE-ProRule" id="PRU00169"/>
    </source>
</evidence>
<dbReference type="CDD" id="cd00156">
    <property type="entry name" value="REC"/>
    <property type="match status" value="1"/>
</dbReference>
<evidence type="ECO:0000259" key="19">
    <source>
        <dbReference type="PROSITE" id="PS50885"/>
    </source>
</evidence>
<feature type="modified residue" description="4-aspartylphosphate" evidence="14">
    <location>
        <position position="640"/>
    </location>
</feature>
<evidence type="ECO:0000256" key="13">
    <source>
        <dbReference type="ARBA" id="ARBA00070152"/>
    </source>
</evidence>
<dbReference type="SMART" id="SM00388">
    <property type="entry name" value="HisKA"/>
    <property type="match status" value="1"/>
</dbReference>
<keyword evidence="9" id="KW-0902">Two-component regulatory system</keyword>
<evidence type="ECO:0000256" key="3">
    <source>
        <dbReference type="ARBA" id="ARBA00012438"/>
    </source>
</evidence>
<feature type="coiled-coil region" evidence="15">
    <location>
        <begin position="310"/>
        <end position="337"/>
    </location>
</feature>
<name>A0A7C9P8I2_9PROT</name>
<dbReference type="Gene3D" id="3.40.50.2300">
    <property type="match status" value="1"/>
</dbReference>
<dbReference type="PRINTS" id="PR00344">
    <property type="entry name" value="BCTRLSENSOR"/>
</dbReference>
<dbReference type="Gene3D" id="3.30.565.10">
    <property type="entry name" value="Histidine kinase-like ATPase, C-terminal domain"/>
    <property type="match status" value="1"/>
</dbReference>
<dbReference type="Proteomes" id="UP000483432">
    <property type="component" value="Unassembled WGS sequence"/>
</dbReference>
<dbReference type="CDD" id="cd06225">
    <property type="entry name" value="HAMP"/>
    <property type="match status" value="1"/>
</dbReference>
<dbReference type="Pfam" id="PF00512">
    <property type="entry name" value="HisKA"/>
    <property type="match status" value="1"/>
</dbReference>
<evidence type="ECO:0000313" key="20">
    <source>
        <dbReference type="EMBL" id="NDP48528.1"/>
    </source>
</evidence>
<dbReference type="PROSITE" id="PS50109">
    <property type="entry name" value="HIS_KIN"/>
    <property type="match status" value="1"/>
</dbReference>
<evidence type="ECO:0000256" key="15">
    <source>
        <dbReference type="SAM" id="Coils"/>
    </source>
</evidence>
<dbReference type="EMBL" id="JAAFGW010000127">
    <property type="protein sequence ID" value="NDP48528.1"/>
    <property type="molecule type" value="Genomic_DNA"/>
</dbReference>
<keyword evidence="8" id="KW-0067">ATP-binding</keyword>
<dbReference type="InterPro" id="IPR003661">
    <property type="entry name" value="HisK_dim/P_dom"/>
</dbReference>
<evidence type="ECO:0000259" key="17">
    <source>
        <dbReference type="PROSITE" id="PS50109"/>
    </source>
</evidence>
<dbReference type="SUPFAM" id="SSF55874">
    <property type="entry name" value="ATPase domain of HSP90 chaperone/DNA topoisomerase II/histidine kinase"/>
    <property type="match status" value="1"/>
</dbReference>
<dbReference type="Pfam" id="PF00072">
    <property type="entry name" value="Response_reg"/>
    <property type="match status" value="1"/>
</dbReference>
<evidence type="ECO:0000256" key="10">
    <source>
        <dbReference type="ARBA" id="ARBA00058004"/>
    </source>
</evidence>
<dbReference type="GO" id="GO:0005524">
    <property type="term" value="F:ATP binding"/>
    <property type="evidence" value="ECO:0007669"/>
    <property type="project" value="UniProtKB-KW"/>
</dbReference>
<protein>
    <recommendedName>
        <fullName evidence="12">Sensory/regulatory protein RpfC</fullName>
        <ecNumber evidence="3">2.7.13.3</ecNumber>
    </recommendedName>
    <alternativeName>
        <fullName evidence="13">Virulence sensor protein BvgS</fullName>
    </alternativeName>
</protein>
<feature type="transmembrane region" description="Helical" evidence="16">
    <location>
        <begin position="6"/>
        <end position="28"/>
    </location>
</feature>
<dbReference type="PROSITE" id="PS50110">
    <property type="entry name" value="RESPONSE_REGULATORY"/>
    <property type="match status" value="1"/>
</dbReference>
<evidence type="ECO:0000256" key="9">
    <source>
        <dbReference type="ARBA" id="ARBA00023012"/>
    </source>
</evidence>
<evidence type="ECO:0000256" key="5">
    <source>
        <dbReference type="ARBA" id="ARBA00022679"/>
    </source>
</evidence>
<evidence type="ECO:0000256" key="4">
    <source>
        <dbReference type="ARBA" id="ARBA00022553"/>
    </source>
</evidence>
<evidence type="ECO:0000256" key="6">
    <source>
        <dbReference type="ARBA" id="ARBA00022741"/>
    </source>
</evidence>
<dbReference type="InterPro" id="IPR004358">
    <property type="entry name" value="Sig_transdc_His_kin-like_C"/>
</dbReference>
<dbReference type="SMART" id="SM00387">
    <property type="entry name" value="HATPase_c"/>
    <property type="match status" value="1"/>
</dbReference>
<comment type="subunit">
    <text evidence="11">At low DSF concentrations, interacts with RpfF.</text>
</comment>
<evidence type="ECO:0000256" key="16">
    <source>
        <dbReference type="SAM" id="Phobius"/>
    </source>
</evidence>
<feature type="domain" description="Histidine kinase" evidence="17">
    <location>
        <begin position="337"/>
        <end position="562"/>
    </location>
</feature>
<feature type="domain" description="Response regulatory" evidence="18">
    <location>
        <begin position="580"/>
        <end position="707"/>
    </location>
</feature>
<dbReference type="SMART" id="SM00448">
    <property type="entry name" value="REC"/>
    <property type="match status" value="1"/>
</dbReference>
<dbReference type="InterPro" id="IPR003594">
    <property type="entry name" value="HATPase_dom"/>
</dbReference>
<feature type="transmembrane region" description="Helical" evidence="16">
    <location>
        <begin position="227"/>
        <end position="249"/>
    </location>
</feature>
<dbReference type="GO" id="GO:0016020">
    <property type="term" value="C:membrane"/>
    <property type="evidence" value="ECO:0007669"/>
    <property type="project" value="UniProtKB-SubCell"/>
</dbReference>
<evidence type="ECO:0000313" key="21">
    <source>
        <dbReference type="Proteomes" id="UP000483432"/>
    </source>
</evidence>
<feature type="domain" description="HAMP" evidence="19">
    <location>
        <begin position="251"/>
        <end position="308"/>
    </location>
</feature>
<dbReference type="Gene3D" id="1.10.287.130">
    <property type="match status" value="1"/>
</dbReference>
<dbReference type="InterPro" id="IPR005467">
    <property type="entry name" value="His_kinase_dom"/>
</dbReference>
<gene>
    <name evidence="20" type="ORF">GZ085_09115</name>
</gene>
<dbReference type="SUPFAM" id="SSF52172">
    <property type="entry name" value="CheY-like"/>
    <property type="match status" value="1"/>
</dbReference>
<keyword evidence="4 14" id="KW-0597">Phosphoprotein</keyword>
<dbReference type="FunFam" id="1.10.287.130:FF:000002">
    <property type="entry name" value="Two-component osmosensing histidine kinase"/>
    <property type="match status" value="1"/>
</dbReference>
<dbReference type="SMART" id="SM00304">
    <property type="entry name" value="HAMP"/>
    <property type="match status" value="1"/>
</dbReference>
<evidence type="ECO:0000256" key="1">
    <source>
        <dbReference type="ARBA" id="ARBA00000085"/>
    </source>
</evidence>
<keyword evidence="6" id="KW-0547">Nucleotide-binding</keyword>
<comment type="caution">
    <text evidence="20">The sequence shown here is derived from an EMBL/GenBank/DDBJ whole genome shotgun (WGS) entry which is preliminary data.</text>
</comment>
<dbReference type="CDD" id="cd00082">
    <property type="entry name" value="HisKA"/>
    <property type="match status" value="1"/>
</dbReference>
<dbReference type="InterPro" id="IPR036097">
    <property type="entry name" value="HisK_dim/P_sf"/>
</dbReference>
<keyword evidence="16" id="KW-0812">Transmembrane</keyword>
<organism evidence="20 21">
    <name type="scientific">Sulfuriferula multivorans</name>
    <dbReference type="NCBI Taxonomy" id="1559896"/>
    <lineage>
        <taxon>Bacteria</taxon>
        <taxon>Pseudomonadati</taxon>
        <taxon>Pseudomonadota</taxon>
        <taxon>Betaproteobacteria</taxon>
        <taxon>Nitrosomonadales</taxon>
        <taxon>Sulfuricellaceae</taxon>
        <taxon>Sulfuriferula</taxon>
    </lineage>
</organism>
<evidence type="ECO:0000256" key="8">
    <source>
        <dbReference type="ARBA" id="ARBA00022840"/>
    </source>
</evidence>
<evidence type="ECO:0000256" key="12">
    <source>
        <dbReference type="ARBA" id="ARBA00068150"/>
    </source>
</evidence>
<dbReference type="EC" id="2.7.13.3" evidence="3"/>
<evidence type="ECO:0000256" key="11">
    <source>
        <dbReference type="ARBA" id="ARBA00064003"/>
    </source>
</evidence>
<keyword evidence="15" id="KW-0175">Coiled coil</keyword>
<accession>A0A7C9P8I2</accession>
<dbReference type="PANTHER" id="PTHR45339:SF1">
    <property type="entry name" value="HYBRID SIGNAL TRANSDUCTION HISTIDINE KINASE J"/>
    <property type="match status" value="1"/>
</dbReference>
<dbReference type="GO" id="GO:0000155">
    <property type="term" value="F:phosphorelay sensor kinase activity"/>
    <property type="evidence" value="ECO:0007669"/>
    <property type="project" value="InterPro"/>
</dbReference>
<evidence type="ECO:0000256" key="7">
    <source>
        <dbReference type="ARBA" id="ARBA00022777"/>
    </source>
</evidence>
<comment type="catalytic activity">
    <reaction evidence="1">
        <text>ATP + protein L-histidine = ADP + protein N-phospho-L-histidine.</text>
        <dbReference type="EC" id="2.7.13.3"/>
    </reaction>
</comment>
<dbReference type="InterPro" id="IPR001789">
    <property type="entry name" value="Sig_transdc_resp-reg_receiver"/>
</dbReference>
<dbReference type="InterPro" id="IPR036890">
    <property type="entry name" value="HATPase_C_sf"/>
</dbReference>
<dbReference type="InterPro" id="IPR011006">
    <property type="entry name" value="CheY-like_superfamily"/>
</dbReference>
<reference evidence="20 21" key="1">
    <citation type="submission" date="2019-09" db="EMBL/GenBank/DDBJ databases">
        <title>H2 Metabolism Revealed by Metagenomic Analysis in Subglacial Sediment of East Antarctica.</title>
        <authorList>
            <person name="Yang Z."/>
            <person name="Zhang Y."/>
            <person name="Lv Y."/>
            <person name="Yan W."/>
            <person name="Xiao X."/>
            <person name="Sun B."/>
            <person name="Ma H."/>
        </authorList>
    </citation>
    <scope>NUCLEOTIDE SEQUENCE [LARGE SCALE GENOMIC DNA]</scope>
    <source>
        <strain evidence="20">Bin2_2</strain>
    </source>
</reference>
<proteinExistence type="predicted"/>
<evidence type="ECO:0000259" key="18">
    <source>
        <dbReference type="PROSITE" id="PS50110"/>
    </source>
</evidence>
<sequence>MKLRKLSIWFSVGVLLVLGTNMACIVLIDQAYNRMMAAQEHRQKSIQVSNELQQETEQLTRLVRAYTITGEPRYLFYYYDILAVRQGEKPAPTMFNSATYWDDVIAGRIQYAPPTQGERHVLKDRMRALGFNAQELKTLEQVFAATEAMKQTEQIAFAATQGLYDPDLQDFVSDGTPRLDFASKLVHSKNYSVLKSDLAHAVNKLKEQVSSRTQSEVAQATERLQRLIAVLLVSMVVTISLVVLALITVRRQVLQPIERLRLSADKLTAGDYSSRSHSGLSRGEGVEELAVLGETFDTMALSIEADIGRRQATQLALEEARDQAQNATRAKSMFLANMSHEIRTPMNAIIGMVYLALKTDLNARQRDYISKAHGAARMLMEIINNILDFSKIEAGKLELEHSRFLVEEVVANALTLLQQRAYEKDVELLFDVGNPHLLGENGALLGDALRLSQILTNLLANAIKFTHHGHVKLAVSLEDQDSESMMLRFCVSDTGIGMTDEQVENLFHEFTQADGSITRKYGGTGLGLAITKRFISLMGGDIGVESKPGVGSRFICTVRFLRAPQRAPVPLHLPGVQNLRALVVDDQDEARRVLVNMLRQFGVGQALESGIDSATNGKTALEMIEQARQAGRAYHLLMLDWVMPDMSGEHVLRRLHEHHSDMLPVPVIVSAYDTDAMHDTLTGLNARLFLSKPLLPEALRHLLNEVTGHASTIKRKLLIPESGLAAQVPPASLPQEENTASKETALSGQWPDCLPRLRVLLAECSVEAVELWQANQSEFASKMPVQTVHRISVALDHFNFDVALTLLPES</sequence>
<comment type="function">
    <text evidence="10">Member of the two-component regulatory system BvgS/BvgA. Phosphorylates BvgA via a four-step phosphorelay in response to environmental signals.</text>
</comment>
<keyword evidence="7" id="KW-0418">Kinase</keyword>
<comment type="subcellular location">
    <subcellularLocation>
        <location evidence="2">Membrane</location>
    </subcellularLocation>
</comment>